<dbReference type="RefSeq" id="WP_011479295.1">
    <property type="nucleotide sequence ID" value="NC_007947.1"/>
</dbReference>
<keyword evidence="7" id="KW-0520">NAD</keyword>
<dbReference type="OrthoDB" id="9809920at2"/>
<dbReference type="Pfam" id="PF02153">
    <property type="entry name" value="PDH_N"/>
    <property type="match status" value="1"/>
</dbReference>
<protein>
    <recommendedName>
        <fullName evidence="3">prephenate dehydrogenase</fullName>
        <ecNumber evidence="3">1.3.1.12</ecNumber>
    </recommendedName>
</protein>
<keyword evidence="6 13" id="KW-0560">Oxidoreductase</keyword>
<dbReference type="PANTHER" id="PTHR21363">
    <property type="entry name" value="PREPHENATE DEHYDROGENASE"/>
    <property type="match status" value="1"/>
</dbReference>
<dbReference type="InterPro" id="IPR046825">
    <property type="entry name" value="PDH_C"/>
</dbReference>
<dbReference type="GO" id="GO:0008977">
    <property type="term" value="F:prephenate dehydrogenase (NAD+) activity"/>
    <property type="evidence" value="ECO:0007669"/>
    <property type="project" value="UniProtKB-EC"/>
</dbReference>
<dbReference type="KEGG" id="mfa:Mfla_1074"/>
<reference evidence="13 14" key="1">
    <citation type="submission" date="2006-03" db="EMBL/GenBank/DDBJ databases">
        <title>Complete sequence of Methylobacillus flagellatus KT.</title>
        <authorList>
            <consortium name="US DOE Joint Genome Institute"/>
            <person name="Copeland A."/>
            <person name="Lucas S."/>
            <person name="Lapidus A."/>
            <person name="Barry K."/>
            <person name="Detter J.C."/>
            <person name="Glavina del Rio T."/>
            <person name="Hammon N."/>
            <person name="Israni S."/>
            <person name="Dalin E."/>
            <person name="Tice H."/>
            <person name="Pitluck S."/>
            <person name="Brettin T."/>
            <person name="Bruce D."/>
            <person name="Han C."/>
            <person name="Tapia R."/>
            <person name="Saunders E."/>
            <person name="Gilna P."/>
            <person name="Schmutz J."/>
            <person name="Larimer F."/>
            <person name="Land M."/>
            <person name="Kyrpides N."/>
            <person name="Anderson I."/>
            <person name="Richardson P."/>
        </authorList>
    </citation>
    <scope>NUCLEOTIDE SEQUENCE [LARGE SCALE GENOMIC DNA]</scope>
    <source>
        <strain evidence="13">KT</strain>
        <strain evidence="14">KT / ATCC 51484 / DSM 6875</strain>
    </source>
</reference>
<evidence type="ECO:0000259" key="11">
    <source>
        <dbReference type="PROSITE" id="PS51176"/>
    </source>
</evidence>
<dbReference type="eggNOG" id="COG0287">
    <property type="taxonomic scope" value="Bacteria"/>
</dbReference>
<dbReference type="InterPro" id="IPR003099">
    <property type="entry name" value="Prephen_DH"/>
</dbReference>
<organism evidence="13 14">
    <name type="scientific">Methylobacillus flagellatus (strain ATCC 51484 / DSM 6875 / VKM B-1610 / KT)</name>
    <dbReference type="NCBI Taxonomy" id="265072"/>
    <lineage>
        <taxon>Bacteria</taxon>
        <taxon>Pseudomonadati</taxon>
        <taxon>Pseudomonadota</taxon>
        <taxon>Betaproteobacteria</taxon>
        <taxon>Nitrosomonadales</taxon>
        <taxon>Methylophilaceae</taxon>
        <taxon>Methylobacillus</taxon>
    </lineage>
</organism>
<dbReference type="FunFam" id="1.10.3660.10:FF:000003">
    <property type="entry name" value="Prephenate dehydrogenase"/>
    <property type="match status" value="1"/>
</dbReference>
<evidence type="ECO:0000256" key="2">
    <source>
        <dbReference type="ARBA" id="ARBA00007964"/>
    </source>
</evidence>
<sequence>MKKLLVFGVGLIGGSLALALKAANKDWHVTGIGRTGDSLQEALALGIIDEAASDPVTALKDVDVVMIATPVAQIASILERIAPHLEENTIVTDAGSTKAEIVEQAHRILGEAASRFVPGHPIAGAEKSGPSAAQATLYQNKKVILTPCAHTDPAAIQAIHELWLSTGAIVRQMSPAEHDTVFAAVSHLPHLLAFALVDELAARPDADQFFEFAASGFRDFTRIAGSSPEMWRDISLANRTALLQELDHYQASLARLRQTLEQGNAASLQAIFERASHARNAWAERTQSAQGGN</sequence>
<dbReference type="Gene3D" id="3.40.50.720">
    <property type="entry name" value="NAD(P)-binding Rossmann-like Domain"/>
    <property type="match status" value="1"/>
</dbReference>
<evidence type="ECO:0000313" key="14">
    <source>
        <dbReference type="Proteomes" id="UP000002440"/>
    </source>
</evidence>
<comment type="pathway">
    <text evidence="1">Amino-acid biosynthesis; L-tyrosine biosynthesis; (4-hydroxyphenyl)pyruvate from prephenate (NAD(+) route): step 1/1.</text>
</comment>
<dbReference type="Pfam" id="PF20463">
    <property type="entry name" value="PDH_C"/>
    <property type="match status" value="1"/>
</dbReference>
<evidence type="ECO:0000256" key="8">
    <source>
        <dbReference type="ARBA" id="ARBA00023141"/>
    </source>
</evidence>
<dbReference type="EMBL" id="CP000284">
    <property type="protein sequence ID" value="ABE49198.1"/>
    <property type="molecule type" value="Genomic_DNA"/>
</dbReference>
<evidence type="ECO:0000256" key="3">
    <source>
        <dbReference type="ARBA" id="ARBA00012068"/>
    </source>
</evidence>
<dbReference type="Proteomes" id="UP000002440">
    <property type="component" value="Chromosome"/>
</dbReference>
<evidence type="ECO:0000256" key="5">
    <source>
        <dbReference type="ARBA" id="ARBA00022605"/>
    </source>
</evidence>
<proteinExistence type="inferred from homology"/>
<dbReference type="InterPro" id="IPR050812">
    <property type="entry name" value="Preph/Arog_dehydrog"/>
</dbReference>
<keyword evidence="4" id="KW-0827">Tyrosine biosynthesis</keyword>
<feature type="domain" description="Prephenate/arogenate dehydrogenase" evidence="11">
    <location>
        <begin position="2"/>
        <end position="290"/>
    </location>
</feature>
<evidence type="ECO:0000313" key="13">
    <source>
        <dbReference type="EMBL" id="ABE49342.1"/>
    </source>
</evidence>
<dbReference type="InterPro" id="IPR036291">
    <property type="entry name" value="NAD(P)-bd_dom_sf"/>
</dbReference>
<accession>Q1H2E5</accession>
<comment type="catalytic activity">
    <reaction evidence="9">
        <text>prephenate + NAD(+) = 3-(4-hydroxyphenyl)pyruvate + CO2 + NADH</text>
        <dbReference type="Rhea" id="RHEA:13869"/>
        <dbReference type="ChEBI" id="CHEBI:16526"/>
        <dbReference type="ChEBI" id="CHEBI:29934"/>
        <dbReference type="ChEBI" id="CHEBI:36242"/>
        <dbReference type="ChEBI" id="CHEBI:57540"/>
        <dbReference type="ChEBI" id="CHEBI:57945"/>
        <dbReference type="EC" id="1.3.1.12"/>
    </reaction>
</comment>
<dbReference type="KEGG" id="mfa:Mfla_0930"/>
<dbReference type="Gene3D" id="1.10.3660.10">
    <property type="entry name" value="6-phosphogluconate dehydrogenase C-terminal like domain"/>
    <property type="match status" value="1"/>
</dbReference>
<feature type="coiled-coil region" evidence="10">
    <location>
        <begin position="239"/>
        <end position="266"/>
    </location>
</feature>
<dbReference type="InterPro" id="IPR046826">
    <property type="entry name" value="PDH_N"/>
</dbReference>
<dbReference type="HOGENOM" id="CLU_055968_0_1_4"/>
<evidence type="ECO:0000256" key="9">
    <source>
        <dbReference type="ARBA" id="ARBA00049260"/>
    </source>
</evidence>
<dbReference type="SUPFAM" id="SSF48179">
    <property type="entry name" value="6-phosphogluconate dehydrogenase C-terminal domain-like"/>
    <property type="match status" value="1"/>
</dbReference>
<dbReference type="SUPFAM" id="SSF51735">
    <property type="entry name" value="NAD(P)-binding Rossmann-fold domains"/>
    <property type="match status" value="1"/>
</dbReference>
<dbReference type="EMBL" id="CP000284">
    <property type="protein sequence ID" value="ABE49342.1"/>
    <property type="molecule type" value="Genomic_DNA"/>
</dbReference>
<dbReference type="PANTHER" id="PTHR21363:SF0">
    <property type="entry name" value="PREPHENATE DEHYDROGENASE [NADP(+)]"/>
    <property type="match status" value="1"/>
</dbReference>
<dbReference type="InterPro" id="IPR008927">
    <property type="entry name" value="6-PGluconate_DH-like_C_sf"/>
</dbReference>
<gene>
    <name evidence="12" type="ordered locus">Mfla_0930</name>
    <name evidence="13" type="ordered locus">Mfla_1074</name>
</gene>
<evidence type="ECO:0000256" key="7">
    <source>
        <dbReference type="ARBA" id="ARBA00023027"/>
    </source>
</evidence>
<dbReference type="FunFam" id="3.40.50.720:FF:000208">
    <property type="entry name" value="Prephenate dehydrogenase"/>
    <property type="match status" value="1"/>
</dbReference>
<evidence type="ECO:0000256" key="1">
    <source>
        <dbReference type="ARBA" id="ARBA00005067"/>
    </source>
</evidence>
<evidence type="ECO:0000256" key="4">
    <source>
        <dbReference type="ARBA" id="ARBA00022498"/>
    </source>
</evidence>
<dbReference type="STRING" id="265072.Mfla_0930"/>
<comment type="similarity">
    <text evidence="2">Belongs to the prephenate/arogenate dehydrogenase family.</text>
</comment>
<dbReference type="PROSITE" id="PS51176">
    <property type="entry name" value="PDH_ADH"/>
    <property type="match status" value="1"/>
</dbReference>
<dbReference type="GO" id="GO:0006571">
    <property type="term" value="P:tyrosine biosynthetic process"/>
    <property type="evidence" value="ECO:0007669"/>
    <property type="project" value="UniProtKB-KW"/>
</dbReference>
<keyword evidence="8" id="KW-0057">Aromatic amino acid biosynthesis</keyword>
<name>Q1H2E5_METFK</name>
<evidence type="ECO:0000256" key="6">
    <source>
        <dbReference type="ARBA" id="ARBA00023002"/>
    </source>
</evidence>
<dbReference type="EC" id="1.3.1.12" evidence="3"/>
<evidence type="ECO:0000256" key="10">
    <source>
        <dbReference type="SAM" id="Coils"/>
    </source>
</evidence>
<dbReference type="GO" id="GO:0004665">
    <property type="term" value="F:prephenate dehydrogenase (NADP+) activity"/>
    <property type="evidence" value="ECO:0007669"/>
    <property type="project" value="InterPro"/>
</dbReference>
<keyword evidence="14" id="KW-1185">Reference proteome</keyword>
<evidence type="ECO:0000313" key="12">
    <source>
        <dbReference type="EMBL" id="ABE49198.1"/>
    </source>
</evidence>
<dbReference type="GO" id="GO:0070403">
    <property type="term" value="F:NAD+ binding"/>
    <property type="evidence" value="ECO:0007669"/>
    <property type="project" value="InterPro"/>
</dbReference>
<keyword evidence="5" id="KW-0028">Amino-acid biosynthesis</keyword>
<keyword evidence="10" id="KW-0175">Coiled coil</keyword>
<dbReference type="AlphaFoldDB" id="Q1H2E5"/>